<keyword evidence="4" id="KW-1185">Reference proteome</keyword>
<evidence type="ECO:0008006" key="6">
    <source>
        <dbReference type="Google" id="ProtNLM"/>
    </source>
</evidence>
<dbReference type="GO" id="GO:0016799">
    <property type="term" value="F:hydrolase activity, hydrolyzing N-glycosyl compounds"/>
    <property type="evidence" value="ECO:0007669"/>
    <property type="project" value="InterPro"/>
</dbReference>
<keyword evidence="1" id="KW-0472">Membrane</keyword>
<organism evidence="2 5">
    <name type="scientific">Streptomyces radicis</name>
    <dbReference type="NCBI Taxonomy" id="1750517"/>
    <lineage>
        <taxon>Bacteria</taxon>
        <taxon>Bacillati</taxon>
        <taxon>Actinomycetota</taxon>
        <taxon>Actinomycetes</taxon>
        <taxon>Kitasatosporales</taxon>
        <taxon>Streptomycetaceae</taxon>
        <taxon>Streptomyces</taxon>
    </lineage>
</organism>
<gene>
    <name evidence="3" type="ORF">D7318_15835</name>
    <name evidence="2" type="ORF">D7319_14880</name>
</gene>
<keyword evidence="1" id="KW-1133">Transmembrane helix</keyword>
<accession>A0A3A9W8J9</accession>
<dbReference type="SUPFAM" id="SSF53590">
    <property type="entry name" value="Nucleoside hydrolase"/>
    <property type="match status" value="1"/>
</dbReference>
<proteinExistence type="predicted"/>
<dbReference type="Proteomes" id="UP000275024">
    <property type="component" value="Unassembled WGS sequence"/>
</dbReference>
<dbReference type="Gene3D" id="3.90.245.10">
    <property type="entry name" value="Ribonucleoside hydrolase-like"/>
    <property type="match status" value="1"/>
</dbReference>
<dbReference type="InterPro" id="IPR036452">
    <property type="entry name" value="Ribo_hydro-like"/>
</dbReference>
<keyword evidence="1" id="KW-0812">Transmembrane</keyword>
<comment type="caution">
    <text evidence="2">The sequence shown here is derived from an EMBL/GenBank/DDBJ whole genome shotgun (WGS) entry which is preliminary data.</text>
</comment>
<evidence type="ECO:0000313" key="2">
    <source>
        <dbReference type="EMBL" id="RKN08673.1"/>
    </source>
</evidence>
<dbReference type="EMBL" id="RBDX01000010">
    <property type="protein sequence ID" value="RKN08673.1"/>
    <property type="molecule type" value="Genomic_DNA"/>
</dbReference>
<dbReference type="Proteomes" id="UP000268652">
    <property type="component" value="Unassembled WGS sequence"/>
</dbReference>
<sequence length="171" mass="18286">MPPGEGLPPWGPERDWNIQWDTHAAAAVVAAAGHLTLVTLPATLSAWLTRRDLPRLRRAGAMGHILARQAEARAVDADMTTLGQDHPGLPDDLLNFHYDPVTCAIAAGWLGAETAERHLTTVLRDGVLHFEPDPAPDAECPVTVVTRVDGRAFGPLWLDAVEAAATARGAE</sequence>
<evidence type="ECO:0000313" key="5">
    <source>
        <dbReference type="Proteomes" id="UP000275024"/>
    </source>
</evidence>
<dbReference type="EMBL" id="RBDY01000010">
    <property type="protein sequence ID" value="RKN21831.1"/>
    <property type="molecule type" value="Genomic_DNA"/>
</dbReference>
<evidence type="ECO:0000313" key="3">
    <source>
        <dbReference type="EMBL" id="RKN21831.1"/>
    </source>
</evidence>
<evidence type="ECO:0000313" key="4">
    <source>
        <dbReference type="Proteomes" id="UP000268652"/>
    </source>
</evidence>
<reference evidence="4 5" key="1">
    <citation type="submission" date="2018-09" db="EMBL/GenBank/DDBJ databases">
        <title>Streptomyces sp. nov. DS1-2, an endophytic actinomycete isolated from roots of Dendrobium scabrilingue.</title>
        <authorList>
            <person name="Kuncharoen N."/>
            <person name="Kudo T."/>
            <person name="Ohkuma M."/>
            <person name="Yuki M."/>
            <person name="Tanasupawat S."/>
        </authorList>
    </citation>
    <scope>NUCLEOTIDE SEQUENCE [LARGE SCALE GENOMIC DNA]</scope>
    <source>
        <strain evidence="2 5">AZ1-7</strain>
        <strain evidence="3 4">DS1-2</strain>
    </source>
</reference>
<evidence type="ECO:0000256" key="1">
    <source>
        <dbReference type="SAM" id="Phobius"/>
    </source>
</evidence>
<feature type="transmembrane region" description="Helical" evidence="1">
    <location>
        <begin position="24"/>
        <end position="48"/>
    </location>
</feature>
<dbReference type="AlphaFoldDB" id="A0A3A9W8J9"/>
<protein>
    <recommendedName>
        <fullName evidence="6">Inosine/uridine-preferring nucleoside hydrolase domain-containing protein</fullName>
    </recommendedName>
</protein>
<name>A0A3A9W8J9_9ACTN</name>